<organism evidence="1 2">
    <name type="scientific">Hibiscus sabdariffa</name>
    <name type="common">roselle</name>
    <dbReference type="NCBI Taxonomy" id="183260"/>
    <lineage>
        <taxon>Eukaryota</taxon>
        <taxon>Viridiplantae</taxon>
        <taxon>Streptophyta</taxon>
        <taxon>Embryophyta</taxon>
        <taxon>Tracheophyta</taxon>
        <taxon>Spermatophyta</taxon>
        <taxon>Magnoliopsida</taxon>
        <taxon>eudicotyledons</taxon>
        <taxon>Gunneridae</taxon>
        <taxon>Pentapetalae</taxon>
        <taxon>rosids</taxon>
        <taxon>malvids</taxon>
        <taxon>Malvales</taxon>
        <taxon>Malvaceae</taxon>
        <taxon>Malvoideae</taxon>
        <taxon>Hibiscus</taxon>
    </lineage>
</organism>
<evidence type="ECO:0000313" key="1">
    <source>
        <dbReference type="EMBL" id="KAK8508090.1"/>
    </source>
</evidence>
<protein>
    <submittedName>
        <fullName evidence="1">Uncharacterized protein</fullName>
    </submittedName>
</protein>
<keyword evidence="2" id="KW-1185">Reference proteome</keyword>
<gene>
    <name evidence="1" type="ORF">V6N12_025193</name>
</gene>
<sequence>MDKNKEAGRRKRTERAWKCQVWALSMRLGSDKMVRRPMFDGGGGGAAMAGGGRDDCGRPNERLLSLYYTVFSWKNWL</sequence>
<name>A0ABR2BND9_9ROSI</name>
<comment type="caution">
    <text evidence="1">The sequence shown here is derived from an EMBL/GenBank/DDBJ whole genome shotgun (WGS) entry which is preliminary data.</text>
</comment>
<accession>A0ABR2BND9</accession>
<evidence type="ECO:0000313" key="2">
    <source>
        <dbReference type="Proteomes" id="UP001472677"/>
    </source>
</evidence>
<proteinExistence type="predicted"/>
<dbReference type="Proteomes" id="UP001472677">
    <property type="component" value="Unassembled WGS sequence"/>
</dbReference>
<dbReference type="EMBL" id="JBBPBM010000104">
    <property type="protein sequence ID" value="KAK8508090.1"/>
    <property type="molecule type" value="Genomic_DNA"/>
</dbReference>
<reference evidence="1 2" key="1">
    <citation type="journal article" date="2024" name="G3 (Bethesda)">
        <title>Genome assembly of Hibiscus sabdariffa L. provides insights into metabolisms of medicinal natural products.</title>
        <authorList>
            <person name="Kim T."/>
        </authorList>
    </citation>
    <scope>NUCLEOTIDE SEQUENCE [LARGE SCALE GENOMIC DNA]</scope>
    <source>
        <strain evidence="1">TK-2024</strain>
        <tissue evidence="1">Old leaves</tissue>
    </source>
</reference>